<dbReference type="Proteomes" id="UP000494261">
    <property type="component" value="Unassembled WGS sequence"/>
</dbReference>
<protein>
    <submittedName>
        <fullName evidence="2">Uncharacterized protein</fullName>
    </submittedName>
</protein>
<feature type="compositionally biased region" description="Pro residues" evidence="1">
    <location>
        <begin position="57"/>
        <end position="69"/>
    </location>
</feature>
<gene>
    <name evidence="2" type="ORF">BLA13014_07782</name>
</gene>
<dbReference type="EMBL" id="CABVQC010000095">
    <property type="protein sequence ID" value="VWC51089.1"/>
    <property type="molecule type" value="Genomic_DNA"/>
</dbReference>
<evidence type="ECO:0000313" key="3">
    <source>
        <dbReference type="Proteomes" id="UP000494261"/>
    </source>
</evidence>
<feature type="compositionally biased region" description="Basic and acidic residues" evidence="1">
    <location>
        <begin position="45"/>
        <end position="55"/>
    </location>
</feature>
<sequence>MEPLWEYQWEFVQYPYEGAPVHTGFWMTDEEAEHWEPGKHHRSRRLDETRRDRNVQPKPPIGLFPPTEAPPKRSTAERPLPAFRHPDLQELRLWWIDPRSCTFDEIHRLILEVVRLRRQLDGNGK</sequence>
<reference evidence="2 3" key="1">
    <citation type="submission" date="2019-09" db="EMBL/GenBank/DDBJ databases">
        <authorList>
            <person name="Depoorter E."/>
        </authorList>
    </citation>
    <scope>NUCLEOTIDE SEQUENCE [LARGE SCALE GENOMIC DNA]</scope>
    <source>
        <strain evidence="2">LMG 13014</strain>
    </source>
</reference>
<name>A0A6P2T0U8_9BURK</name>
<organism evidence="2 3">
    <name type="scientific">Burkholderia aenigmatica</name>
    <dbReference type="NCBI Taxonomy" id="2015348"/>
    <lineage>
        <taxon>Bacteria</taxon>
        <taxon>Pseudomonadati</taxon>
        <taxon>Pseudomonadota</taxon>
        <taxon>Betaproteobacteria</taxon>
        <taxon>Burkholderiales</taxon>
        <taxon>Burkholderiaceae</taxon>
        <taxon>Burkholderia</taxon>
        <taxon>Burkholderia cepacia complex</taxon>
    </lineage>
</organism>
<evidence type="ECO:0000313" key="2">
    <source>
        <dbReference type="EMBL" id="VWC51089.1"/>
    </source>
</evidence>
<dbReference type="RefSeq" id="WP_175026373.1">
    <property type="nucleotide sequence ID" value="NZ_CABVQC010000095.1"/>
</dbReference>
<feature type="region of interest" description="Disordered" evidence="1">
    <location>
        <begin position="32"/>
        <end position="81"/>
    </location>
</feature>
<dbReference type="AlphaFoldDB" id="A0A6P2T0U8"/>
<proteinExistence type="predicted"/>
<evidence type="ECO:0000256" key="1">
    <source>
        <dbReference type="SAM" id="MobiDB-lite"/>
    </source>
</evidence>
<accession>A0A6P2T0U8</accession>